<comment type="subunit">
    <text evidence="9">Forms a cyclic heterotetrameric complex composed of two molecules of XerC and two molecules of XerD.</text>
</comment>
<keyword evidence="8 9" id="KW-0131">Cell cycle</keyword>
<evidence type="ECO:0000256" key="9">
    <source>
        <dbReference type="HAMAP-Rule" id="MF_01808"/>
    </source>
</evidence>
<dbReference type="RefSeq" id="WP_343872467.1">
    <property type="nucleotide sequence ID" value="NZ_BAAAIX010000008.1"/>
</dbReference>
<keyword evidence="14" id="KW-1185">Reference proteome</keyword>
<feature type="active site" evidence="9">
    <location>
        <position position="178"/>
    </location>
</feature>
<evidence type="ECO:0000259" key="12">
    <source>
        <dbReference type="PROSITE" id="PS51900"/>
    </source>
</evidence>
<dbReference type="EMBL" id="JBHUFZ010000010">
    <property type="protein sequence ID" value="MFD1889457.1"/>
    <property type="molecule type" value="Genomic_DNA"/>
</dbReference>
<protein>
    <recommendedName>
        <fullName evidence="9">Tyrosine recombinase XerC</fullName>
    </recommendedName>
</protein>
<keyword evidence="3 9" id="KW-0132">Cell division</keyword>
<dbReference type="Gene3D" id="1.10.443.10">
    <property type="entry name" value="Intergrase catalytic core"/>
    <property type="match status" value="1"/>
</dbReference>
<dbReference type="InterPro" id="IPR010998">
    <property type="entry name" value="Integrase_recombinase_N"/>
</dbReference>
<dbReference type="PROSITE" id="PS51900">
    <property type="entry name" value="CB"/>
    <property type="match status" value="1"/>
</dbReference>
<organism evidence="13 14">
    <name type="scientific">Luteococcus peritonei</name>
    <dbReference type="NCBI Taxonomy" id="88874"/>
    <lineage>
        <taxon>Bacteria</taxon>
        <taxon>Bacillati</taxon>
        <taxon>Actinomycetota</taxon>
        <taxon>Actinomycetes</taxon>
        <taxon>Propionibacteriales</taxon>
        <taxon>Propionibacteriaceae</taxon>
        <taxon>Luteococcus</taxon>
    </lineage>
</organism>
<dbReference type="InterPro" id="IPR004107">
    <property type="entry name" value="Integrase_SAM-like_N"/>
</dbReference>
<dbReference type="InterPro" id="IPR013762">
    <property type="entry name" value="Integrase-like_cat_sf"/>
</dbReference>
<dbReference type="Pfam" id="PF00589">
    <property type="entry name" value="Phage_integrase"/>
    <property type="match status" value="1"/>
</dbReference>
<dbReference type="Proteomes" id="UP001597326">
    <property type="component" value="Unassembled WGS sequence"/>
</dbReference>
<evidence type="ECO:0000256" key="2">
    <source>
        <dbReference type="ARBA" id="ARBA00022490"/>
    </source>
</evidence>
<evidence type="ECO:0000256" key="6">
    <source>
        <dbReference type="ARBA" id="ARBA00023125"/>
    </source>
</evidence>
<comment type="function">
    <text evidence="9">Site-specific tyrosine recombinase, which acts by catalyzing the cutting and rejoining of the recombining DNA molecules. The XerC-XerD complex is essential to convert dimers of the bacterial chromosome into monomers to permit their segregation at cell division. It also contributes to the segregational stability of plasmids.</text>
</comment>
<comment type="caution">
    <text evidence="13">The sequence shown here is derived from an EMBL/GenBank/DDBJ whole genome shotgun (WGS) entry which is preliminary data.</text>
</comment>
<dbReference type="PANTHER" id="PTHR30349">
    <property type="entry name" value="PHAGE INTEGRASE-RELATED"/>
    <property type="match status" value="1"/>
</dbReference>
<keyword evidence="2 9" id="KW-0963">Cytoplasm</keyword>
<dbReference type="PROSITE" id="PS51898">
    <property type="entry name" value="TYR_RECOMBINASE"/>
    <property type="match status" value="1"/>
</dbReference>
<feature type="active site" evidence="9">
    <location>
        <position position="274"/>
    </location>
</feature>
<keyword evidence="6 9" id="KW-0238">DNA-binding</keyword>
<dbReference type="InterPro" id="IPR050090">
    <property type="entry name" value="Tyrosine_recombinase_XerCD"/>
</dbReference>
<dbReference type="Gene3D" id="1.10.150.130">
    <property type="match status" value="1"/>
</dbReference>
<comment type="subcellular location">
    <subcellularLocation>
        <location evidence="1 9">Cytoplasm</location>
    </subcellularLocation>
</comment>
<feature type="region of interest" description="Disordered" evidence="10">
    <location>
        <begin position="1"/>
        <end position="26"/>
    </location>
</feature>
<dbReference type="NCBIfam" id="NF001399">
    <property type="entry name" value="PRK00283.1"/>
    <property type="match status" value="1"/>
</dbReference>
<dbReference type="HAMAP" id="MF_01808">
    <property type="entry name" value="Recomb_XerC_XerD"/>
    <property type="match status" value="1"/>
</dbReference>
<dbReference type="PANTHER" id="PTHR30349:SF77">
    <property type="entry name" value="TYROSINE RECOMBINASE XERC"/>
    <property type="match status" value="1"/>
</dbReference>
<gene>
    <name evidence="9" type="primary">xerC</name>
    <name evidence="13" type="ORF">ACFSCS_04535</name>
</gene>
<evidence type="ECO:0000256" key="8">
    <source>
        <dbReference type="ARBA" id="ARBA00023306"/>
    </source>
</evidence>
<dbReference type="InterPro" id="IPR044068">
    <property type="entry name" value="CB"/>
</dbReference>
<keyword evidence="5 9" id="KW-0229">DNA integration</keyword>
<evidence type="ECO:0000256" key="4">
    <source>
        <dbReference type="ARBA" id="ARBA00022829"/>
    </source>
</evidence>
<dbReference type="SUPFAM" id="SSF56349">
    <property type="entry name" value="DNA breaking-rejoining enzymes"/>
    <property type="match status" value="1"/>
</dbReference>
<evidence type="ECO:0000256" key="3">
    <source>
        <dbReference type="ARBA" id="ARBA00022618"/>
    </source>
</evidence>
<comment type="similarity">
    <text evidence="9">Belongs to the 'phage' integrase family. XerC subfamily.</text>
</comment>
<dbReference type="InterPro" id="IPR011010">
    <property type="entry name" value="DNA_brk_join_enz"/>
</dbReference>
<reference evidence="14" key="1">
    <citation type="journal article" date="2019" name="Int. J. Syst. Evol. Microbiol.">
        <title>The Global Catalogue of Microorganisms (GCM) 10K type strain sequencing project: providing services to taxonomists for standard genome sequencing and annotation.</title>
        <authorList>
            <consortium name="The Broad Institute Genomics Platform"/>
            <consortium name="The Broad Institute Genome Sequencing Center for Infectious Disease"/>
            <person name="Wu L."/>
            <person name="Ma J."/>
        </authorList>
    </citation>
    <scope>NUCLEOTIDE SEQUENCE [LARGE SCALE GENOMIC DNA]</scope>
    <source>
        <strain evidence="14">CAIM 431</strain>
    </source>
</reference>
<evidence type="ECO:0000256" key="5">
    <source>
        <dbReference type="ARBA" id="ARBA00022908"/>
    </source>
</evidence>
<feature type="active site" description="O-(3'-phospho-DNA)-tyrosine intermediate" evidence="9">
    <location>
        <position position="306"/>
    </location>
</feature>
<dbReference type="InterPro" id="IPR023009">
    <property type="entry name" value="Tyrosine_recombinase_XerC/XerD"/>
</dbReference>
<evidence type="ECO:0000313" key="13">
    <source>
        <dbReference type="EMBL" id="MFD1889457.1"/>
    </source>
</evidence>
<feature type="domain" description="Tyr recombinase" evidence="11">
    <location>
        <begin position="133"/>
        <end position="319"/>
    </location>
</feature>
<feature type="active site" evidence="9">
    <location>
        <position position="297"/>
    </location>
</feature>
<evidence type="ECO:0000256" key="1">
    <source>
        <dbReference type="ARBA" id="ARBA00004496"/>
    </source>
</evidence>
<sequence length="325" mass="35360">MSPEQEEPNPSEPGAHGRPLQAEPSPALRDAVEAFAEWLATERRNSEHTVRAYRGDVSLLVQHLAQQGIDQLHRVQVRDLRGWLAAMQATGASPATLQRRSGVARVFFAWAAREQLVETDPAVGLKSPRVPRRLPPDLATEDMDQLFAAASARAAETEGPGGLRDVAILEVLYGSGIRVSELCGLDLADIDRARGTLRVLGKGNKERTVPLGGAAQRALEAWLAVRGQWLRQTSDAVFLGARGARIDPRVVRRMVHQALDAVPQAPDLGPHGLRHAMATHLLEGGADLRTVQEILGHSSLATTQIYTHVSNERLRAAFEQAHPRA</sequence>
<evidence type="ECO:0000259" key="11">
    <source>
        <dbReference type="PROSITE" id="PS51898"/>
    </source>
</evidence>
<name>A0ABW4RTF2_9ACTN</name>
<feature type="domain" description="Core-binding (CB)" evidence="12">
    <location>
        <begin position="26"/>
        <end position="112"/>
    </location>
</feature>
<keyword evidence="7 9" id="KW-0233">DNA recombination</keyword>
<keyword evidence="4 9" id="KW-0159">Chromosome partition</keyword>
<accession>A0ABW4RTF2</accession>
<feature type="active site" evidence="9">
    <location>
        <position position="271"/>
    </location>
</feature>
<evidence type="ECO:0000313" key="14">
    <source>
        <dbReference type="Proteomes" id="UP001597326"/>
    </source>
</evidence>
<evidence type="ECO:0000256" key="10">
    <source>
        <dbReference type="SAM" id="MobiDB-lite"/>
    </source>
</evidence>
<dbReference type="InterPro" id="IPR002104">
    <property type="entry name" value="Integrase_catalytic"/>
</dbReference>
<dbReference type="Pfam" id="PF02899">
    <property type="entry name" value="Phage_int_SAM_1"/>
    <property type="match status" value="1"/>
</dbReference>
<proteinExistence type="inferred from homology"/>
<dbReference type="CDD" id="cd00798">
    <property type="entry name" value="INT_XerDC_C"/>
    <property type="match status" value="1"/>
</dbReference>
<feature type="active site" evidence="9">
    <location>
        <position position="202"/>
    </location>
</feature>
<evidence type="ECO:0000256" key="7">
    <source>
        <dbReference type="ARBA" id="ARBA00023172"/>
    </source>
</evidence>